<gene>
    <name evidence="8" type="ORF">SETTUDRAFT_182173</name>
</gene>
<dbReference type="Proteomes" id="UP000016935">
    <property type="component" value="Unassembled WGS sequence"/>
</dbReference>
<dbReference type="GO" id="GO:0071949">
    <property type="term" value="F:FAD binding"/>
    <property type="evidence" value="ECO:0007669"/>
    <property type="project" value="InterPro"/>
</dbReference>
<dbReference type="GeneID" id="19401900"/>
<dbReference type="PROSITE" id="PS51387">
    <property type="entry name" value="FAD_PCMH"/>
    <property type="match status" value="1"/>
</dbReference>
<reference evidence="8 9" key="1">
    <citation type="journal article" date="2012" name="PLoS Pathog.">
        <title>Diverse lifestyles and strategies of plant pathogenesis encoded in the genomes of eighteen Dothideomycetes fungi.</title>
        <authorList>
            <person name="Ohm R.A."/>
            <person name="Feau N."/>
            <person name="Henrissat B."/>
            <person name="Schoch C.L."/>
            <person name="Horwitz B.A."/>
            <person name="Barry K.W."/>
            <person name="Condon B.J."/>
            <person name="Copeland A.C."/>
            <person name="Dhillon B."/>
            <person name="Glaser F."/>
            <person name="Hesse C.N."/>
            <person name="Kosti I."/>
            <person name="LaButti K."/>
            <person name="Lindquist E.A."/>
            <person name="Lucas S."/>
            <person name="Salamov A.A."/>
            <person name="Bradshaw R.E."/>
            <person name="Ciuffetti L."/>
            <person name="Hamelin R.C."/>
            <person name="Kema G.H.J."/>
            <person name="Lawrence C."/>
            <person name="Scott J.A."/>
            <person name="Spatafora J.W."/>
            <person name="Turgeon B.G."/>
            <person name="de Wit P.J.G.M."/>
            <person name="Zhong S."/>
            <person name="Goodwin S.B."/>
            <person name="Grigoriev I.V."/>
        </authorList>
    </citation>
    <scope>NUCLEOTIDE SEQUENCE [LARGE SCALE GENOMIC DNA]</scope>
    <source>
        <strain evidence="9">28A</strain>
    </source>
</reference>
<dbReference type="InterPro" id="IPR050416">
    <property type="entry name" value="FAD-linked_Oxidoreductase"/>
</dbReference>
<dbReference type="eggNOG" id="ENOG502R8I5">
    <property type="taxonomic scope" value="Eukaryota"/>
</dbReference>
<keyword evidence="5" id="KW-0560">Oxidoreductase</keyword>
<dbReference type="InterPro" id="IPR006094">
    <property type="entry name" value="Oxid_FAD_bind_N"/>
</dbReference>
<keyword evidence="9" id="KW-1185">Reference proteome</keyword>
<dbReference type="Pfam" id="PF01565">
    <property type="entry name" value="FAD_binding_4"/>
    <property type="match status" value="1"/>
</dbReference>
<accession>R0JUG6</accession>
<evidence type="ECO:0000313" key="8">
    <source>
        <dbReference type="EMBL" id="EOA81129.1"/>
    </source>
</evidence>
<dbReference type="SUPFAM" id="SSF56176">
    <property type="entry name" value="FAD-binding/transporter-associated domain-like"/>
    <property type="match status" value="1"/>
</dbReference>
<dbReference type="Pfam" id="PF08031">
    <property type="entry name" value="BBE"/>
    <property type="match status" value="1"/>
</dbReference>
<reference evidence="8 9" key="2">
    <citation type="journal article" date="2013" name="PLoS Genet.">
        <title>Comparative genome structure, secondary metabolite, and effector coding capacity across Cochliobolus pathogens.</title>
        <authorList>
            <person name="Condon B.J."/>
            <person name="Leng Y."/>
            <person name="Wu D."/>
            <person name="Bushley K.E."/>
            <person name="Ohm R.A."/>
            <person name="Otillar R."/>
            <person name="Martin J."/>
            <person name="Schackwitz W."/>
            <person name="Grimwood J."/>
            <person name="MohdZainudin N."/>
            <person name="Xue C."/>
            <person name="Wang R."/>
            <person name="Manning V.A."/>
            <person name="Dhillon B."/>
            <person name="Tu Z.J."/>
            <person name="Steffenson B.J."/>
            <person name="Salamov A."/>
            <person name="Sun H."/>
            <person name="Lowry S."/>
            <person name="LaButti K."/>
            <person name="Han J."/>
            <person name="Copeland A."/>
            <person name="Lindquist E."/>
            <person name="Barry K."/>
            <person name="Schmutz J."/>
            <person name="Baker S.E."/>
            <person name="Ciuffetti L.M."/>
            <person name="Grigoriev I.V."/>
            <person name="Zhong S."/>
            <person name="Turgeon B.G."/>
        </authorList>
    </citation>
    <scope>NUCLEOTIDE SEQUENCE [LARGE SCALE GENOMIC DNA]</scope>
    <source>
        <strain evidence="9">28A</strain>
    </source>
</reference>
<dbReference type="Gene3D" id="3.30.465.10">
    <property type="match status" value="2"/>
</dbReference>
<comment type="similarity">
    <text evidence="2">Belongs to the oxygen-dependent FAD-linked oxidoreductase family.</text>
</comment>
<keyword evidence="3" id="KW-0285">Flavoprotein</keyword>
<feature type="signal peptide" evidence="6">
    <location>
        <begin position="1"/>
        <end position="16"/>
    </location>
</feature>
<evidence type="ECO:0000256" key="2">
    <source>
        <dbReference type="ARBA" id="ARBA00005466"/>
    </source>
</evidence>
<evidence type="ECO:0000313" key="9">
    <source>
        <dbReference type="Proteomes" id="UP000016935"/>
    </source>
</evidence>
<dbReference type="STRING" id="671987.R0JUG6"/>
<dbReference type="RefSeq" id="XP_008031649.1">
    <property type="nucleotide sequence ID" value="XM_008033458.1"/>
</dbReference>
<dbReference type="EMBL" id="KB908877">
    <property type="protein sequence ID" value="EOA81129.1"/>
    <property type="molecule type" value="Genomic_DNA"/>
</dbReference>
<dbReference type="AlphaFoldDB" id="R0JUG6"/>
<dbReference type="OrthoDB" id="9983560at2759"/>
<dbReference type="InterPro" id="IPR016169">
    <property type="entry name" value="FAD-bd_PCMH_sub2"/>
</dbReference>
<evidence type="ECO:0000256" key="4">
    <source>
        <dbReference type="ARBA" id="ARBA00022827"/>
    </source>
</evidence>
<comment type="cofactor">
    <cofactor evidence="1">
        <name>FAD</name>
        <dbReference type="ChEBI" id="CHEBI:57692"/>
    </cofactor>
</comment>
<dbReference type="PANTHER" id="PTHR42973">
    <property type="entry name" value="BINDING OXIDOREDUCTASE, PUTATIVE (AFU_ORTHOLOGUE AFUA_1G17690)-RELATED"/>
    <property type="match status" value="1"/>
</dbReference>
<keyword evidence="6" id="KW-0732">Signal</keyword>
<evidence type="ECO:0000256" key="5">
    <source>
        <dbReference type="ARBA" id="ARBA00023002"/>
    </source>
</evidence>
<protein>
    <recommendedName>
        <fullName evidence="7">FAD-binding PCMH-type domain-containing protein</fullName>
    </recommendedName>
</protein>
<dbReference type="PANTHER" id="PTHR42973:SF39">
    <property type="entry name" value="FAD-BINDING PCMH-TYPE DOMAIN-CONTAINING PROTEIN"/>
    <property type="match status" value="1"/>
</dbReference>
<keyword evidence="4" id="KW-0274">FAD</keyword>
<proteinExistence type="inferred from homology"/>
<evidence type="ECO:0000256" key="3">
    <source>
        <dbReference type="ARBA" id="ARBA00022630"/>
    </source>
</evidence>
<dbReference type="InterPro" id="IPR012951">
    <property type="entry name" value="BBE"/>
</dbReference>
<feature type="chain" id="PRO_5004342873" description="FAD-binding PCMH-type domain-containing protein" evidence="6">
    <location>
        <begin position="17"/>
        <end position="604"/>
    </location>
</feature>
<name>R0JUG6_EXST2</name>
<dbReference type="InterPro" id="IPR036318">
    <property type="entry name" value="FAD-bd_PCMH-like_sf"/>
</dbReference>
<feature type="domain" description="FAD-binding PCMH-type" evidence="7">
    <location>
        <begin position="125"/>
        <end position="304"/>
    </location>
</feature>
<organism evidence="8 9">
    <name type="scientific">Exserohilum turcicum (strain 28A)</name>
    <name type="common">Northern leaf blight fungus</name>
    <name type="synonym">Setosphaeria turcica</name>
    <dbReference type="NCBI Taxonomy" id="671987"/>
    <lineage>
        <taxon>Eukaryota</taxon>
        <taxon>Fungi</taxon>
        <taxon>Dikarya</taxon>
        <taxon>Ascomycota</taxon>
        <taxon>Pezizomycotina</taxon>
        <taxon>Dothideomycetes</taxon>
        <taxon>Pleosporomycetidae</taxon>
        <taxon>Pleosporales</taxon>
        <taxon>Pleosporineae</taxon>
        <taxon>Pleosporaceae</taxon>
        <taxon>Exserohilum</taxon>
    </lineage>
</organism>
<dbReference type="GO" id="GO:0016491">
    <property type="term" value="F:oxidoreductase activity"/>
    <property type="evidence" value="ECO:0007669"/>
    <property type="project" value="UniProtKB-KW"/>
</dbReference>
<evidence type="ECO:0000259" key="7">
    <source>
        <dbReference type="PROSITE" id="PS51387"/>
    </source>
</evidence>
<evidence type="ECO:0000256" key="6">
    <source>
        <dbReference type="SAM" id="SignalP"/>
    </source>
</evidence>
<sequence length="604" mass="67229">MVFVEGLLLFTSLALAGSSPQPGCKYIHGDPEWPSTEEWQKLNQTVSGHLIQTVPLGAVCHYEPFGVYNKTACDELRKDWDFRHWKFKVWEMGQIHVTHASEIMNPYYQNRTCDPFTSPETPCELGNYASYSINVTSARDVVAGIQFAKEKNIRLVVKNTGHDYHGRSSGASSLALWVYNLKDTEIIHEYKSKHYNGPAARLGAGMGVGESYMAVHKYGYRIVGGECGTVGVAGGYSQGGGHSVLASQNGLGSDQVLEWEVVTTDGRHLIATPEQNSDLYWALSGGGGGTYGVVIGITVRIFKDGQFAGGSLVFNNTDTPGNEVYWKAVELWYEYFPKITVNGNTAQFVLLNSTLDAQAINLPGQDVAAVNRLMAPLLRDLDNLGQNYTFKTVHSETYYDHFDHYYGPLPDGAEPVTTILHARLIPREVIQDKKANKKLVDTMRLIVHENKFLMGCGVFNLPDNGHPDNAVLPAWRTAQAVCIANGFWDYEAPTEKNVALKQELADIYAPAMDEATPNSGVYLNEVDPLYKGDWKEAAYGVNYDRLLQIKHKYDPDHLLFGHMSVGSDEFDFDGSGRLCYVGNDRHNFISYQPQQRLMSESFEL</sequence>
<evidence type="ECO:0000256" key="1">
    <source>
        <dbReference type="ARBA" id="ARBA00001974"/>
    </source>
</evidence>
<dbReference type="InterPro" id="IPR016166">
    <property type="entry name" value="FAD-bd_PCMH"/>
</dbReference>
<dbReference type="HOGENOM" id="CLU_018354_4_2_1"/>